<evidence type="ECO:0000313" key="1">
    <source>
        <dbReference type="EMBL" id="PQO31646.1"/>
    </source>
</evidence>
<accession>A0A2S8FHK5</accession>
<protein>
    <submittedName>
        <fullName evidence="1">Uncharacterized protein</fullName>
    </submittedName>
</protein>
<evidence type="ECO:0000313" key="2">
    <source>
        <dbReference type="Proteomes" id="UP000239388"/>
    </source>
</evidence>
<comment type="caution">
    <text evidence="1">The sequence shown here is derived from an EMBL/GenBank/DDBJ whole genome shotgun (WGS) entry which is preliminary data.</text>
</comment>
<name>A0A2S8FHK5_9BACT</name>
<proteinExistence type="predicted"/>
<sequence>MTVFGDLIEIGAGLQITPEGGKPLQFNKQPLVSWSNPTRPAAPHGCIFVWNQEGRPQVIGSVFTFVVRNEARIKHQLHSLSADPLEATFRDLTVWKPTQPGITWQNVAEGIAPHANERLRLTQMRGIARQFRARLDKPDGTRTQLELKPTPLYRYQSKPEKIVDGAIFSFANGTDPDVLMQLEAYEDDAANTRWRCAFARFHYWRLVVEDSQGTVVWQVEEEPGLKLMTQGDPRLMHLPYVSYIFDQQPIESD</sequence>
<dbReference type="Proteomes" id="UP000239388">
    <property type="component" value="Unassembled WGS sequence"/>
</dbReference>
<gene>
    <name evidence="1" type="ORF">C5Y98_19720</name>
</gene>
<reference evidence="1 2" key="1">
    <citation type="submission" date="2018-02" db="EMBL/GenBank/DDBJ databases">
        <title>Comparative genomes isolates from brazilian mangrove.</title>
        <authorList>
            <person name="Araujo J.E."/>
            <person name="Taketani R.G."/>
            <person name="Silva M.C.P."/>
            <person name="Loureco M.V."/>
            <person name="Andreote F.D."/>
        </authorList>
    </citation>
    <scope>NUCLEOTIDE SEQUENCE [LARGE SCALE GENOMIC DNA]</scope>
    <source>
        <strain evidence="1 2">NAP PRIS-MGV</strain>
    </source>
</reference>
<dbReference type="AlphaFoldDB" id="A0A2S8FHK5"/>
<dbReference type="EMBL" id="PUIB01000019">
    <property type="protein sequence ID" value="PQO31646.1"/>
    <property type="molecule type" value="Genomic_DNA"/>
</dbReference>
<organism evidence="1 2">
    <name type="scientific">Blastopirellula marina</name>
    <dbReference type="NCBI Taxonomy" id="124"/>
    <lineage>
        <taxon>Bacteria</taxon>
        <taxon>Pseudomonadati</taxon>
        <taxon>Planctomycetota</taxon>
        <taxon>Planctomycetia</taxon>
        <taxon>Pirellulales</taxon>
        <taxon>Pirellulaceae</taxon>
        <taxon>Blastopirellula</taxon>
    </lineage>
</organism>